<proteinExistence type="predicted"/>
<dbReference type="EMBL" id="JBHLTL010000001">
    <property type="protein sequence ID" value="MFC0588947.1"/>
    <property type="molecule type" value="Genomic_DNA"/>
</dbReference>
<protein>
    <submittedName>
        <fullName evidence="3">Uncharacterized protein</fullName>
    </submittedName>
</protein>
<comment type="caution">
    <text evidence="3">The sequence shown here is derived from an EMBL/GenBank/DDBJ whole genome shotgun (WGS) entry which is preliminary data.</text>
</comment>
<accession>A0ABV6PGJ2</accession>
<evidence type="ECO:0000313" key="3">
    <source>
        <dbReference type="EMBL" id="MFC0588947.1"/>
    </source>
</evidence>
<name>A0ABV6PGJ2_9SPHN</name>
<keyword evidence="2" id="KW-0812">Transmembrane</keyword>
<evidence type="ECO:0000256" key="2">
    <source>
        <dbReference type="SAM" id="Phobius"/>
    </source>
</evidence>
<reference evidence="3 4" key="1">
    <citation type="submission" date="2024-09" db="EMBL/GenBank/DDBJ databases">
        <authorList>
            <person name="Sun Q."/>
            <person name="Mori K."/>
        </authorList>
    </citation>
    <scope>NUCLEOTIDE SEQUENCE [LARGE SCALE GENOMIC DNA]</scope>
    <source>
        <strain evidence="3 4">NCAIM B.02537</strain>
    </source>
</reference>
<evidence type="ECO:0000313" key="4">
    <source>
        <dbReference type="Proteomes" id="UP001589943"/>
    </source>
</evidence>
<feature type="region of interest" description="Disordered" evidence="1">
    <location>
        <begin position="1"/>
        <end position="23"/>
    </location>
</feature>
<keyword evidence="4" id="KW-1185">Reference proteome</keyword>
<organism evidence="3 4">
    <name type="scientific">Novosphingobium aquiterrae</name>
    <dbReference type="NCBI Taxonomy" id="624388"/>
    <lineage>
        <taxon>Bacteria</taxon>
        <taxon>Pseudomonadati</taxon>
        <taxon>Pseudomonadota</taxon>
        <taxon>Alphaproteobacteria</taxon>
        <taxon>Sphingomonadales</taxon>
        <taxon>Sphingomonadaceae</taxon>
        <taxon>Novosphingobium</taxon>
    </lineage>
</organism>
<gene>
    <name evidence="3" type="ORF">ACFFF7_05925</name>
</gene>
<keyword evidence="2" id="KW-1133">Transmembrane helix</keyword>
<evidence type="ECO:0000256" key="1">
    <source>
        <dbReference type="SAM" id="MobiDB-lite"/>
    </source>
</evidence>
<feature type="transmembrane region" description="Helical" evidence="2">
    <location>
        <begin position="34"/>
        <end position="52"/>
    </location>
</feature>
<dbReference type="RefSeq" id="WP_379480435.1">
    <property type="nucleotide sequence ID" value="NZ_JBHLTL010000001.1"/>
</dbReference>
<sequence length="53" mass="5886">MSMHFSNIEPDSGQAEHSNKRIGSSHRDIYPETIAIAVIVVATLANSLRILFF</sequence>
<dbReference type="Proteomes" id="UP001589943">
    <property type="component" value="Unassembled WGS sequence"/>
</dbReference>
<keyword evidence="2" id="KW-0472">Membrane</keyword>